<evidence type="ECO:0000259" key="9">
    <source>
        <dbReference type="Pfam" id="PF01266"/>
    </source>
</evidence>
<dbReference type="GO" id="GO:0071949">
    <property type="term" value="F:FAD binding"/>
    <property type="evidence" value="ECO:0007669"/>
    <property type="project" value="InterPro"/>
</dbReference>
<dbReference type="GO" id="GO:0003884">
    <property type="term" value="F:D-amino-acid oxidase activity"/>
    <property type="evidence" value="ECO:0007669"/>
    <property type="project" value="UniProtKB-EC"/>
</dbReference>
<dbReference type="EMBL" id="LRXL01000037">
    <property type="protein sequence ID" value="OAB78502.1"/>
    <property type="molecule type" value="Genomic_DNA"/>
</dbReference>
<dbReference type="Pfam" id="PF01266">
    <property type="entry name" value="DAO"/>
    <property type="match status" value="1"/>
</dbReference>
<comment type="caution">
    <text evidence="10">The sequence shown here is derived from an EMBL/GenBank/DDBJ whole genome shotgun (WGS) entry which is preliminary data.</text>
</comment>
<dbReference type="InterPro" id="IPR023209">
    <property type="entry name" value="DAO"/>
</dbReference>
<dbReference type="PANTHER" id="PTHR11530:SF11">
    <property type="entry name" value="D-ASPARTATE OXIDASE"/>
    <property type="match status" value="1"/>
</dbReference>
<feature type="domain" description="FAD dependent oxidoreductase" evidence="9">
    <location>
        <begin position="4"/>
        <end position="306"/>
    </location>
</feature>
<dbReference type="SUPFAM" id="SSF51971">
    <property type="entry name" value="Nucleotide-binding domain"/>
    <property type="match status" value="1"/>
</dbReference>
<keyword evidence="5" id="KW-0560">Oxidoreductase</keyword>
<dbReference type="Gene3D" id="3.30.9.10">
    <property type="entry name" value="D-Amino Acid Oxidase, subunit A, domain 2"/>
    <property type="match status" value="1"/>
</dbReference>
<comment type="catalytic activity">
    <reaction evidence="8">
        <text>a D-alpha-amino acid + O2 + H2O = a 2-oxocarboxylate + H2O2 + NH4(+)</text>
        <dbReference type="Rhea" id="RHEA:21816"/>
        <dbReference type="ChEBI" id="CHEBI:15377"/>
        <dbReference type="ChEBI" id="CHEBI:15379"/>
        <dbReference type="ChEBI" id="CHEBI:16240"/>
        <dbReference type="ChEBI" id="CHEBI:28938"/>
        <dbReference type="ChEBI" id="CHEBI:35179"/>
        <dbReference type="ChEBI" id="CHEBI:59871"/>
        <dbReference type="EC" id="1.4.3.3"/>
    </reaction>
    <physiologicalReaction direction="left-to-right" evidence="8">
        <dbReference type="Rhea" id="RHEA:21817"/>
    </physiologicalReaction>
</comment>
<organism evidence="10 11">
    <name type="scientific">Cochleicola gelatinilyticus</name>
    <dbReference type="NCBI Taxonomy" id="1763537"/>
    <lineage>
        <taxon>Bacteria</taxon>
        <taxon>Pseudomonadati</taxon>
        <taxon>Bacteroidota</taxon>
        <taxon>Flavobacteriia</taxon>
        <taxon>Flavobacteriales</taxon>
        <taxon>Flavobacteriaceae</taxon>
        <taxon>Cochleicola</taxon>
    </lineage>
</organism>
<name>A0A167HDG7_9FLAO</name>
<dbReference type="GO" id="GO:0019478">
    <property type="term" value="P:D-amino acid catabolic process"/>
    <property type="evidence" value="ECO:0007669"/>
    <property type="project" value="TreeGrafter"/>
</dbReference>
<accession>A0A167HDG7</accession>
<protein>
    <recommendedName>
        <fullName evidence="7">D-amino-acid oxidase</fullName>
        <ecNumber evidence="6">1.4.3.3</ecNumber>
    </recommendedName>
</protein>
<gene>
    <name evidence="10" type="ORF">ULVI_07870</name>
</gene>
<dbReference type="STRING" id="1763537.ULVI_07870"/>
<evidence type="ECO:0000256" key="7">
    <source>
        <dbReference type="ARBA" id="ARBA00039751"/>
    </source>
</evidence>
<comment type="cofactor">
    <cofactor evidence="1">
        <name>FAD</name>
        <dbReference type="ChEBI" id="CHEBI:57692"/>
    </cofactor>
</comment>
<evidence type="ECO:0000256" key="5">
    <source>
        <dbReference type="ARBA" id="ARBA00023002"/>
    </source>
</evidence>
<evidence type="ECO:0000256" key="3">
    <source>
        <dbReference type="ARBA" id="ARBA00022630"/>
    </source>
</evidence>
<evidence type="ECO:0000256" key="4">
    <source>
        <dbReference type="ARBA" id="ARBA00022827"/>
    </source>
</evidence>
<comment type="similarity">
    <text evidence="2">Belongs to the DAMOX/DASOX family.</text>
</comment>
<keyword evidence="3" id="KW-0285">Flavoprotein</keyword>
<dbReference type="SUPFAM" id="SSF54373">
    <property type="entry name" value="FAD-linked reductases, C-terminal domain"/>
    <property type="match status" value="1"/>
</dbReference>
<sequence length="312" mass="34635">MKTVTVVGSGIIGLTTAIALQEKGFQVMILAKECYEKTLSSKVGAIWFPFEIYPLEKANLWAAMSYQRYKKEARKKSGVTFIPFISAYTVKSNIDWIQQLPEGAVREATKEELPSGMRMGHVACVPLAEPPFYLPYLFQLFLDSGGTFRKQTITSIEVLSRLDDWVVNCTGLGAKILCNDDAMYPIRGQILRCAKLNTMSFADGTRKGNLCYVINRSEDAIIGGTDYKNDWNINTDMADTDLILNRLNGFNVSAEVPKIKEIVVGLRPGRTAVRFEFDPVHANLFHNYGHGGAGYTVAWGCATELATIMSSK</sequence>
<dbReference type="AlphaFoldDB" id="A0A167HDG7"/>
<dbReference type="PANTHER" id="PTHR11530">
    <property type="entry name" value="D-AMINO ACID OXIDASE"/>
    <property type="match status" value="1"/>
</dbReference>
<dbReference type="EC" id="1.4.3.3" evidence="6"/>
<dbReference type="OrthoDB" id="246701at2"/>
<dbReference type="Gene3D" id="3.40.50.720">
    <property type="entry name" value="NAD(P)-binding Rossmann-like Domain"/>
    <property type="match status" value="1"/>
</dbReference>
<dbReference type="RefSeq" id="WP_068591554.1">
    <property type="nucleotide sequence ID" value="NZ_LRXL01000037.1"/>
</dbReference>
<evidence type="ECO:0000256" key="1">
    <source>
        <dbReference type="ARBA" id="ARBA00001974"/>
    </source>
</evidence>
<evidence type="ECO:0000256" key="6">
    <source>
        <dbReference type="ARBA" id="ARBA00039101"/>
    </source>
</evidence>
<proteinExistence type="inferred from homology"/>
<evidence type="ECO:0000256" key="8">
    <source>
        <dbReference type="ARBA" id="ARBA00049547"/>
    </source>
</evidence>
<dbReference type="InterPro" id="IPR006076">
    <property type="entry name" value="FAD-dep_OxRdtase"/>
</dbReference>
<dbReference type="GO" id="GO:0005737">
    <property type="term" value="C:cytoplasm"/>
    <property type="evidence" value="ECO:0007669"/>
    <property type="project" value="TreeGrafter"/>
</dbReference>
<evidence type="ECO:0000313" key="11">
    <source>
        <dbReference type="Proteomes" id="UP000077013"/>
    </source>
</evidence>
<evidence type="ECO:0000313" key="10">
    <source>
        <dbReference type="EMBL" id="OAB78502.1"/>
    </source>
</evidence>
<keyword evidence="11" id="KW-1185">Reference proteome</keyword>
<reference evidence="10 11" key="1">
    <citation type="submission" date="2016-02" db="EMBL/GenBank/DDBJ databases">
        <title>Ulvibacter sp. LPB0005, isolated from Thais luteostoma.</title>
        <authorList>
            <person name="Shin S.-K."/>
            <person name="Yi H."/>
        </authorList>
    </citation>
    <scope>NUCLEOTIDE SEQUENCE [LARGE SCALE GENOMIC DNA]</scope>
    <source>
        <strain evidence="10 11">LPB0005</strain>
    </source>
</reference>
<evidence type="ECO:0000256" key="2">
    <source>
        <dbReference type="ARBA" id="ARBA00006730"/>
    </source>
</evidence>
<dbReference type="Proteomes" id="UP000077013">
    <property type="component" value="Unassembled WGS sequence"/>
</dbReference>
<keyword evidence="4" id="KW-0274">FAD</keyword>